<protein>
    <recommendedName>
        <fullName evidence="5">Aminopeptidase N</fullName>
        <ecNumber evidence="4">3.4.11.2</ecNumber>
    </recommendedName>
</protein>
<dbReference type="GO" id="GO:0016020">
    <property type="term" value="C:membrane"/>
    <property type="evidence" value="ECO:0007669"/>
    <property type="project" value="TreeGrafter"/>
</dbReference>
<dbReference type="Gene3D" id="1.10.390.10">
    <property type="entry name" value="Neutral Protease Domain 2"/>
    <property type="match status" value="1"/>
</dbReference>
<dbReference type="PANTHER" id="PTHR11533:SF174">
    <property type="entry name" value="PUROMYCIN-SENSITIVE AMINOPEPTIDASE-RELATED"/>
    <property type="match status" value="1"/>
</dbReference>
<keyword evidence="12" id="KW-0732">Signal</keyword>
<comment type="similarity">
    <text evidence="3">Belongs to the peptidase M1 family.</text>
</comment>
<dbReference type="EC" id="3.4.11.2" evidence="4"/>
<sequence length="705" mass="82218">MRKQLILVFIFWSINILAQENNFTQTDFFDFKEARAIIRIFPEGNKVEGNINFVFDVLKSSDSLHIDGKNMQFSEVTLNGKPVKFKKDENGIFLLRKFRPSSGNKIGFSYTAFPKKALYFINWQEKVPRNGMKEVWSQGQGRETSNWLPSFDDLTEKLVFDLTYEFPAGYELISNGTLEDRRKINDSTVQWQFDMEKPMSSYLVGVAAGNYSSKNIVSSTGDSIQLYYRPQDSLNVEPTYRYSERIFDFLENEIGVPYPWKNYKQVPVLDFLYSGMENTGMTIFSNSLMTDSIGFHVQNYVNVNAHELAHQWFGDLVTEKNSTHHWLNEGFATYFALLAEKDIFGEDYFYWKLYQTAETLKEKSDQGKGEAILRTGGSSLTYYQKGAWALQILKDRIGEEAFHEGIKKYLQRNAYKNVETDDFLKVMEEVSGQDLSQYKKDWLEQSAFKATQALESLKKSEFLQNYLKLAALREVPFEEKKEILSRALDFPVNDYIGQEAVNQLSGNLSEEAIRLYKKAFATNNLYVRQAIAQTMEKVPQILQSEFESLLKDHSYVTREAALYKLWANFPEKREAYFRATEDQVGFYNKNIRMLWLVLNLVTPDYEPDKTTQYYNELAGYTEEWRPFEVRQNAFSYLFQIDAFNTESLESLLKCTTHHTSAFKKYCRELVKELMKNDEYRQRLLEISGKMDNSESSFIRSLTTGQ</sequence>
<feature type="chain" id="PRO_5015319420" description="Aminopeptidase N" evidence="12">
    <location>
        <begin position="19"/>
        <end position="705"/>
    </location>
</feature>
<evidence type="ECO:0000256" key="1">
    <source>
        <dbReference type="ARBA" id="ARBA00000098"/>
    </source>
</evidence>
<dbReference type="GO" id="GO:0006508">
    <property type="term" value="P:proteolysis"/>
    <property type="evidence" value="ECO:0007669"/>
    <property type="project" value="UniProtKB-KW"/>
</dbReference>
<evidence type="ECO:0000259" key="14">
    <source>
        <dbReference type="Pfam" id="PF17900"/>
    </source>
</evidence>
<evidence type="ECO:0000256" key="7">
    <source>
        <dbReference type="ARBA" id="ARBA00022670"/>
    </source>
</evidence>
<keyword evidence="16" id="KW-1185">Reference proteome</keyword>
<evidence type="ECO:0000256" key="12">
    <source>
        <dbReference type="SAM" id="SignalP"/>
    </source>
</evidence>
<gene>
    <name evidence="15" type="ORF">C7S20_11290</name>
</gene>
<dbReference type="Gene3D" id="2.60.40.1730">
    <property type="entry name" value="tricorn interacting facor f3 domain"/>
    <property type="match status" value="1"/>
</dbReference>
<reference evidence="16" key="1">
    <citation type="submission" date="2018-03" db="EMBL/GenBank/DDBJ databases">
        <title>Gramella fulva sp. nov., isolated from a dry surface of tidal flat.</title>
        <authorList>
            <person name="Hwang S.H."/>
            <person name="Hwang W.M."/>
            <person name="Kang K."/>
            <person name="Ahn T.-Y."/>
        </authorList>
    </citation>
    <scope>NUCLEOTIDE SEQUENCE [LARGE SCALE GENOMIC DNA]</scope>
    <source>
        <strain evidence="16">SH35</strain>
    </source>
</reference>
<evidence type="ECO:0000313" key="15">
    <source>
        <dbReference type="EMBL" id="AVR45787.1"/>
    </source>
</evidence>
<dbReference type="InterPro" id="IPR042097">
    <property type="entry name" value="Aminopeptidase_N-like_N_sf"/>
</dbReference>
<dbReference type="GO" id="GO:0016285">
    <property type="term" value="F:alanyl aminopeptidase activity"/>
    <property type="evidence" value="ECO:0007669"/>
    <property type="project" value="UniProtKB-EC"/>
</dbReference>
<evidence type="ECO:0000256" key="9">
    <source>
        <dbReference type="ARBA" id="ARBA00022801"/>
    </source>
</evidence>
<keyword evidence="8" id="KW-0479">Metal-binding</keyword>
<keyword evidence="9" id="KW-0378">Hydrolase</keyword>
<keyword evidence="6 15" id="KW-0031">Aminopeptidase</keyword>
<dbReference type="GO" id="GO:0005737">
    <property type="term" value="C:cytoplasm"/>
    <property type="evidence" value="ECO:0007669"/>
    <property type="project" value="TreeGrafter"/>
</dbReference>
<dbReference type="InterPro" id="IPR014782">
    <property type="entry name" value="Peptidase_M1_dom"/>
</dbReference>
<evidence type="ECO:0000256" key="10">
    <source>
        <dbReference type="ARBA" id="ARBA00022833"/>
    </source>
</evidence>
<dbReference type="SUPFAM" id="SSF63737">
    <property type="entry name" value="Leukotriene A4 hydrolase N-terminal domain"/>
    <property type="match status" value="1"/>
</dbReference>
<evidence type="ECO:0000313" key="16">
    <source>
        <dbReference type="Proteomes" id="UP000241507"/>
    </source>
</evidence>
<dbReference type="GO" id="GO:0070006">
    <property type="term" value="F:metalloaminopeptidase activity"/>
    <property type="evidence" value="ECO:0007669"/>
    <property type="project" value="TreeGrafter"/>
</dbReference>
<dbReference type="GO" id="GO:0042277">
    <property type="term" value="F:peptide binding"/>
    <property type="evidence" value="ECO:0007669"/>
    <property type="project" value="TreeGrafter"/>
</dbReference>
<comment type="catalytic activity">
    <reaction evidence="1">
        <text>Release of an N-terminal amino acid, Xaa-|-Yaa- from a peptide, amide or arylamide. Xaa is preferably Ala, but may be most amino acids including Pro (slow action). When a terminal hydrophobic residue is followed by a prolyl residue, the two may be released as an intact Xaa-Pro dipeptide.</text>
        <dbReference type="EC" id="3.4.11.2"/>
    </reaction>
</comment>
<evidence type="ECO:0000256" key="6">
    <source>
        <dbReference type="ARBA" id="ARBA00022438"/>
    </source>
</evidence>
<feature type="signal peptide" evidence="12">
    <location>
        <begin position="1"/>
        <end position="18"/>
    </location>
</feature>
<dbReference type="PANTHER" id="PTHR11533">
    <property type="entry name" value="PROTEASE M1 ZINC METALLOPROTEASE"/>
    <property type="match status" value="1"/>
</dbReference>
<keyword evidence="11" id="KW-0482">Metalloprotease</keyword>
<dbReference type="RefSeq" id="WP_107012563.1">
    <property type="nucleotide sequence ID" value="NZ_CP028136.1"/>
</dbReference>
<dbReference type="GO" id="GO:0008270">
    <property type="term" value="F:zinc ion binding"/>
    <property type="evidence" value="ECO:0007669"/>
    <property type="project" value="InterPro"/>
</dbReference>
<organism evidence="15 16">
    <name type="scientific">Christiangramia fulva</name>
    <dbReference type="NCBI Taxonomy" id="2126553"/>
    <lineage>
        <taxon>Bacteria</taxon>
        <taxon>Pseudomonadati</taxon>
        <taxon>Bacteroidota</taxon>
        <taxon>Flavobacteriia</taxon>
        <taxon>Flavobacteriales</taxon>
        <taxon>Flavobacteriaceae</taxon>
        <taxon>Christiangramia</taxon>
    </lineage>
</organism>
<dbReference type="OrthoDB" id="100605at2"/>
<dbReference type="Proteomes" id="UP000241507">
    <property type="component" value="Chromosome"/>
</dbReference>
<feature type="domain" description="Aminopeptidase N-like N-terminal" evidence="14">
    <location>
        <begin position="39"/>
        <end position="203"/>
    </location>
</feature>
<dbReference type="GO" id="GO:0005615">
    <property type="term" value="C:extracellular space"/>
    <property type="evidence" value="ECO:0007669"/>
    <property type="project" value="TreeGrafter"/>
</dbReference>
<dbReference type="InterPro" id="IPR001930">
    <property type="entry name" value="Peptidase_M1"/>
</dbReference>
<dbReference type="InterPro" id="IPR027268">
    <property type="entry name" value="Peptidase_M4/M1_CTD_sf"/>
</dbReference>
<dbReference type="SUPFAM" id="SSF55486">
    <property type="entry name" value="Metalloproteases ('zincins'), catalytic domain"/>
    <property type="match status" value="1"/>
</dbReference>
<comment type="cofactor">
    <cofactor evidence="2">
        <name>Zn(2+)</name>
        <dbReference type="ChEBI" id="CHEBI:29105"/>
    </cofactor>
</comment>
<name>A0A2R3Z680_9FLAO</name>
<evidence type="ECO:0000256" key="4">
    <source>
        <dbReference type="ARBA" id="ARBA00012564"/>
    </source>
</evidence>
<dbReference type="EMBL" id="CP028136">
    <property type="protein sequence ID" value="AVR45787.1"/>
    <property type="molecule type" value="Genomic_DNA"/>
</dbReference>
<keyword evidence="7" id="KW-0645">Protease</keyword>
<evidence type="ECO:0000256" key="2">
    <source>
        <dbReference type="ARBA" id="ARBA00001947"/>
    </source>
</evidence>
<evidence type="ECO:0000259" key="13">
    <source>
        <dbReference type="Pfam" id="PF01433"/>
    </source>
</evidence>
<dbReference type="PRINTS" id="PR00756">
    <property type="entry name" value="ALADIPTASE"/>
</dbReference>
<dbReference type="Pfam" id="PF17900">
    <property type="entry name" value="Peptidase_M1_N"/>
    <property type="match status" value="1"/>
</dbReference>
<feature type="domain" description="Peptidase M1 membrane alanine aminopeptidase" evidence="13">
    <location>
        <begin position="243"/>
        <end position="442"/>
    </location>
</feature>
<accession>A0A2R3Z680</accession>
<keyword evidence="10" id="KW-0862">Zinc</keyword>
<dbReference type="InterPro" id="IPR045357">
    <property type="entry name" value="Aminopeptidase_N-like_N"/>
</dbReference>
<dbReference type="GO" id="GO:0043171">
    <property type="term" value="P:peptide catabolic process"/>
    <property type="evidence" value="ECO:0007669"/>
    <property type="project" value="TreeGrafter"/>
</dbReference>
<dbReference type="KEGG" id="grs:C7S20_11290"/>
<dbReference type="InterPro" id="IPR050344">
    <property type="entry name" value="Peptidase_M1_aminopeptidases"/>
</dbReference>
<evidence type="ECO:0000256" key="5">
    <source>
        <dbReference type="ARBA" id="ARBA00015611"/>
    </source>
</evidence>
<evidence type="ECO:0000256" key="8">
    <source>
        <dbReference type="ARBA" id="ARBA00022723"/>
    </source>
</evidence>
<dbReference type="Pfam" id="PF01433">
    <property type="entry name" value="Peptidase_M1"/>
    <property type="match status" value="1"/>
</dbReference>
<dbReference type="CDD" id="cd09603">
    <property type="entry name" value="M1_APN_like"/>
    <property type="match status" value="1"/>
</dbReference>
<dbReference type="AlphaFoldDB" id="A0A2R3Z680"/>
<evidence type="ECO:0000256" key="3">
    <source>
        <dbReference type="ARBA" id="ARBA00010136"/>
    </source>
</evidence>
<proteinExistence type="inferred from homology"/>
<evidence type="ECO:0000256" key="11">
    <source>
        <dbReference type="ARBA" id="ARBA00023049"/>
    </source>
</evidence>